<gene>
    <name evidence="1" type="ORF">GCM10010305_59220</name>
</gene>
<dbReference type="EMBL" id="BMUL01000024">
    <property type="protein sequence ID" value="GHB08390.1"/>
    <property type="molecule type" value="Genomic_DNA"/>
</dbReference>
<organism evidence="1 2">
    <name type="scientific">Streptomyces termitum</name>
    <dbReference type="NCBI Taxonomy" id="67368"/>
    <lineage>
        <taxon>Bacteria</taxon>
        <taxon>Bacillati</taxon>
        <taxon>Actinomycetota</taxon>
        <taxon>Actinomycetes</taxon>
        <taxon>Kitasatosporales</taxon>
        <taxon>Streptomycetaceae</taxon>
        <taxon>Streptomyces</taxon>
    </lineage>
</organism>
<protein>
    <submittedName>
        <fullName evidence="1">Uncharacterized protein</fullName>
    </submittedName>
</protein>
<evidence type="ECO:0000313" key="2">
    <source>
        <dbReference type="Proteomes" id="UP000644020"/>
    </source>
</evidence>
<dbReference type="Proteomes" id="UP000644020">
    <property type="component" value="Unassembled WGS sequence"/>
</dbReference>
<reference evidence="1" key="1">
    <citation type="journal article" date="2014" name="Int. J. Syst. Evol. Microbiol.">
        <title>Complete genome sequence of Corynebacterium casei LMG S-19264T (=DSM 44701T), isolated from a smear-ripened cheese.</title>
        <authorList>
            <consortium name="US DOE Joint Genome Institute (JGI-PGF)"/>
            <person name="Walter F."/>
            <person name="Albersmeier A."/>
            <person name="Kalinowski J."/>
            <person name="Ruckert C."/>
        </authorList>
    </citation>
    <scope>NUCLEOTIDE SEQUENCE</scope>
    <source>
        <strain evidence="1">JCM 4518</strain>
    </source>
</reference>
<sequence>MSGDGNVPERFAELWEPPAVPPRWVIWHTGADEPMVFDRSSNFPVDVDDRFLPEVLRRMRTAGAPETDDYPGGPCA</sequence>
<keyword evidence="2" id="KW-1185">Reference proteome</keyword>
<dbReference type="AlphaFoldDB" id="A0A918T8Y8"/>
<evidence type="ECO:0000313" key="1">
    <source>
        <dbReference type="EMBL" id="GHB08390.1"/>
    </source>
</evidence>
<dbReference type="RefSeq" id="WP_189983027.1">
    <property type="nucleotide sequence ID" value="NZ_BMUL01000024.1"/>
</dbReference>
<reference evidence="1" key="2">
    <citation type="submission" date="2020-09" db="EMBL/GenBank/DDBJ databases">
        <authorList>
            <person name="Sun Q."/>
            <person name="Ohkuma M."/>
        </authorList>
    </citation>
    <scope>NUCLEOTIDE SEQUENCE</scope>
    <source>
        <strain evidence="1">JCM 4518</strain>
    </source>
</reference>
<name>A0A918T8Y8_9ACTN</name>
<proteinExistence type="predicted"/>
<accession>A0A918T8Y8</accession>
<comment type="caution">
    <text evidence="1">The sequence shown here is derived from an EMBL/GenBank/DDBJ whole genome shotgun (WGS) entry which is preliminary data.</text>
</comment>